<accession>A0A481Z6C5</accession>
<organism evidence="2">
    <name type="scientific">Pithovirus LCPAC102</name>
    <dbReference type="NCBI Taxonomy" id="2506587"/>
    <lineage>
        <taxon>Viruses</taxon>
        <taxon>Pithoviruses</taxon>
    </lineage>
</organism>
<evidence type="ECO:0000256" key="1">
    <source>
        <dbReference type="SAM" id="Phobius"/>
    </source>
</evidence>
<dbReference type="EMBL" id="MK500469">
    <property type="protein sequence ID" value="QBK90210.1"/>
    <property type="molecule type" value="Genomic_DNA"/>
</dbReference>
<proteinExistence type="predicted"/>
<protein>
    <recommendedName>
        <fullName evidence="3">Transmembrane protein</fullName>
    </recommendedName>
</protein>
<name>A0A481Z6C5_9VIRU</name>
<keyword evidence="1" id="KW-0812">Transmembrane</keyword>
<feature type="transmembrane region" description="Helical" evidence="1">
    <location>
        <begin position="49"/>
        <end position="70"/>
    </location>
</feature>
<feature type="transmembrane region" description="Helical" evidence="1">
    <location>
        <begin position="82"/>
        <end position="108"/>
    </location>
</feature>
<gene>
    <name evidence="2" type="ORF">LCPAC102_01230</name>
</gene>
<reference evidence="2" key="1">
    <citation type="journal article" date="2019" name="MBio">
        <title>Virus Genomes from Deep Sea Sediments Expand the Ocean Megavirome and Support Independent Origins of Viral Gigantism.</title>
        <authorList>
            <person name="Backstrom D."/>
            <person name="Yutin N."/>
            <person name="Jorgensen S.L."/>
            <person name="Dharamshi J."/>
            <person name="Homa F."/>
            <person name="Zaremba-Niedwiedzka K."/>
            <person name="Spang A."/>
            <person name="Wolf Y.I."/>
            <person name="Koonin E.V."/>
            <person name="Ettema T.J."/>
        </authorList>
    </citation>
    <scope>NUCLEOTIDE SEQUENCE</scope>
</reference>
<evidence type="ECO:0008006" key="3">
    <source>
        <dbReference type="Google" id="ProtNLM"/>
    </source>
</evidence>
<feature type="transmembrane region" description="Helical" evidence="1">
    <location>
        <begin position="23"/>
        <end position="43"/>
    </location>
</feature>
<keyword evidence="1" id="KW-1133">Transmembrane helix</keyword>
<evidence type="ECO:0000313" key="2">
    <source>
        <dbReference type="EMBL" id="QBK90210.1"/>
    </source>
</evidence>
<feature type="transmembrane region" description="Helical" evidence="1">
    <location>
        <begin position="114"/>
        <end position="136"/>
    </location>
</feature>
<sequence length="165" mass="19504">MVEYLIYDLRLSRDSIYNLILKSWKYLLCIQLLQSILFAIILIDTKLKIIYNIVEISIFLLMFIYVGYVNKYKDIINDIMISIYKLICIVILSDLMIGLTIILILYAISTTIEILFIWSIMIFISLWVVLVLYIIFMCTYNIYGDYDIVNNDDIIIYNSKSDIID</sequence>
<keyword evidence="1" id="KW-0472">Membrane</keyword>